<evidence type="ECO:0000256" key="6">
    <source>
        <dbReference type="ARBA" id="ARBA00047745"/>
    </source>
</evidence>
<comment type="function">
    <text evidence="8">Catalyzes the ATP-dependent phosphorylation of fructose-l-phosphate to fructose-l,6-bisphosphate.</text>
</comment>
<evidence type="ECO:0000256" key="3">
    <source>
        <dbReference type="ARBA" id="ARBA00022741"/>
    </source>
</evidence>
<evidence type="ECO:0000313" key="10">
    <source>
        <dbReference type="EMBL" id="SIT73172.1"/>
    </source>
</evidence>
<feature type="domain" description="Carbohydrate kinase PfkB" evidence="9">
    <location>
        <begin position="7"/>
        <end position="290"/>
    </location>
</feature>
<dbReference type="EMBL" id="FTPL01000001">
    <property type="protein sequence ID" value="SIT73172.1"/>
    <property type="molecule type" value="Genomic_DNA"/>
</dbReference>
<evidence type="ECO:0000256" key="4">
    <source>
        <dbReference type="ARBA" id="ARBA00022777"/>
    </source>
</evidence>
<proteinExistence type="inferred from homology"/>
<organism evidence="10 11">
    <name type="scientific">Edaphobacillus lindanitolerans</name>
    <dbReference type="NCBI Taxonomy" id="550447"/>
    <lineage>
        <taxon>Bacteria</taxon>
        <taxon>Bacillati</taxon>
        <taxon>Bacillota</taxon>
        <taxon>Bacilli</taxon>
        <taxon>Bacillales</taxon>
        <taxon>Bacillaceae</taxon>
        <taxon>Edaphobacillus</taxon>
    </lineage>
</organism>
<dbReference type="UniPathway" id="UPA00704">
    <property type="reaction ID" value="UER00715"/>
</dbReference>
<comment type="catalytic activity">
    <reaction evidence="7">
        <text>D-tagatofuranose 6-phosphate + ATP = D-tagatofuranose 1,6-bisphosphate + ADP + H(+)</text>
        <dbReference type="Rhea" id="RHEA:12420"/>
        <dbReference type="ChEBI" id="CHEBI:15378"/>
        <dbReference type="ChEBI" id="CHEBI:30616"/>
        <dbReference type="ChEBI" id="CHEBI:58694"/>
        <dbReference type="ChEBI" id="CHEBI:58695"/>
        <dbReference type="ChEBI" id="CHEBI:456216"/>
        <dbReference type="EC" id="2.7.1.144"/>
    </reaction>
</comment>
<dbReference type="InterPro" id="IPR022463">
    <property type="entry name" value="1-PFruKinase"/>
</dbReference>
<dbReference type="OrthoDB" id="9801219at2"/>
<dbReference type="GO" id="GO:0005988">
    <property type="term" value="P:lactose metabolic process"/>
    <property type="evidence" value="ECO:0007669"/>
    <property type="project" value="UniProtKB-KW"/>
</dbReference>
<dbReference type="PROSITE" id="PS00584">
    <property type="entry name" value="PFKB_KINASES_2"/>
    <property type="match status" value="1"/>
</dbReference>
<reference evidence="11" key="1">
    <citation type="submission" date="2017-01" db="EMBL/GenBank/DDBJ databases">
        <authorList>
            <person name="Varghese N."/>
            <person name="Submissions S."/>
        </authorList>
    </citation>
    <scope>NUCLEOTIDE SEQUENCE [LARGE SCALE GENOMIC DNA]</scope>
    <source>
        <strain evidence="11">MNA4</strain>
    </source>
</reference>
<dbReference type="SUPFAM" id="SSF53613">
    <property type="entry name" value="Ribokinase-like"/>
    <property type="match status" value="1"/>
</dbReference>
<dbReference type="InterPro" id="IPR011611">
    <property type="entry name" value="PfkB_dom"/>
</dbReference>
<dbReference type="GO" id="GO:0044281">
    <property type="term" value="P:small molecule metabolic process"/>
    <property type="evidence" value="ECO:0007669"/>
    <property type="project" value="UniProtKB-ARBA"/>
</dbReference>
<accession>A0A1U7PN06</accession>
<dbReference type="GO" id="GO:0008662">
    <property type="term" value="F:1-phosphofructokinase activity"/>
    <property type="evidence" value="ECO:0007669"/>
    <property type="project" value="UniProtKB-UniRule"/>
</dbReference>
<comment type="pathway">
    <text evidence="7">Carbohydrate metabolism; D-tagatose 6-phosphate degradation; D-glyceraldehyde 3-phosphate and glycerone phosphate from D-tagatose 6-phosphate: step 1/2.</text>
</comment>
<evidence type="ECO:0000256" key="8">
    <source>
        <dbReference type="RuleBase" id="RU369061"/>
    </source>
</evidence>
<sequence>MILTVTLNAAIDQTYRLERLYAGEVNRVARVIPSAGGKGLNVARVVHSLGAEVRATGVLGGRNGDRIRDLLEQEHIPNDFFDAPIESRICINIIDGDGTSTELLEPGDEVDNRTVEGFIGHFKELLKDARVVTLSGSGLRGMPDNMYALLAEAAHEAGKPVILDSSGRWLTEGLKAAPTVIKPNRDELVQLAGMELDEPGVVRFCQNYIRAGIRHAVVSLGSEGAILVSREGSYHARPPKLSTVNTVGSGDAMVAGLAVGLMNGSAPEELLRRAVAVSAANTLTEQTGFVVEEEAGRLYQEIRVERLGH</sequence>
<dbReference type="Gene3D" id="3.40.1190.20">
    <property type="match status" value="1"/>
</dbReference>
<evidence type="ECO:0000256" key="2">
    <source>
        <dbReference type="ARBA" id="ARBA00022679"/>
    </source>
</evidence>
<dbReference type="Proteomes" id="UP000187550">
    <property type="component" value="Unassembled WGS sequence"/>
</dbReference>
<gene>
    <name evidence="10" type="ORF">SAMN05428946_0948</name>
</gene>
<evidence type="ECO:0000256" key="5">
    <source>
        <dbReference type="ARBA" id="ARBA00022840"/>
    </source>
</evidence>
<dbReference type="PROSITE" id="PS00583">
    <property type="entry name" value="PFKB_KINASES_1"/>
    <property type="match status" value="1"/>
</dbReference>
<name>A0A1U7PN06_9BACI</name>
<evidence type="ECO:0000256" key="1">
    <source>
        <dbReference type="ARBA" id="ARBA00005380"/>
    </source>
</evidence>
<dbReference type="AlphaFoldDB" id="A0A1U7PN06"/>
<keyword evidence="4 8" id="KW-0418">Kinase</keyword>
<dbReference type="GO" id="GO:0016052">
    <property type="term" value="P:carbohydrate catabolic process"/>
    <property type="evidence" value="ECO:0007669"/>
    <property type="project" value="UniProtKB-ARBA"/>
</dbReference>
<keyword evidence="5 7" id="KW-0067">ATP-binding</keyword>
<dbReference type="GO" id="GO:0005524">
    <property type="term" value="F:ATP binding"/>
    <property type="evidence" value="ECO:0007669"/>
    <property type="project" value="UniProtKB-UniRule"/>
</dbReference>
<keyword evidence="3 7" id="KW-0547">Nucleotide-binding</keyword>
<dbReference type="InterPro" id="IPR017583">
    <property type="entry name" value="Tagatose/fructose_Pkinase"/>
</dbReference>
<dbReference type="GO" id="GO:0005829">
    <property type="term" value="C:cytosol"/>
    <property type="evidence" value="ECO:0007669"/>
    <property type="project" value="TreeGrafter"/>
</dbReference>
<dbReference type="PANTHER" id="PTHR46566">
    <property type="entry name" value="1-PHOSPHOFRUCTOKINASE-RELATED"/>
    <property type="match status" value="1"/>
</dbReference>
<comment type="similarity">
    <text evidence="1">Belongs to the carbohydrate kinase pfkB family.</text>
</comment>
<keyword evidence="11" id="KW-1185">Reference proteome</keyword>
<dbReference type="GO" id="GO:2001059">
    <property type="term" value="P:D-tagatose 6-phosphate catabolic process"/>
    <property type="evidence" value="ECO:0007669"/>
    <property type="project" value="UniProtKB-UniPathway"/>
</dbReference>
<dbReference type="InterPro" id="IPR002173">
    <property type="entry name" value="Carboh/pur_kinase_PfkB_CS"/>
</dbReference>
<dbReference type="Pfam" id="PF00294">
    <property type="entry name" value="PfkB"/>
    <property type="match status" value="1"/>
</dbReference>
<comment type="catalytic activity">
    <reaction evidence="6 8">
        <text>beta-D-fructose 1-phosphate + ATP = beta-D-fructose 1,6-bisphosphate + ADP + H(+)</text>
        <dbReference type="Rhea" id="RHEA:14213"/>
        <dbReference type="ChEBI" id="CHEBI:15378"/>
        <dbReference type="ChEBI" id="CHEBI:30616"/>
        <dbReference type="ChEBI" id="CHEBI:32966"/>
        <dbReference type="ChEBI" id="CHEBI:138881"/>
        <dbReference type="ChEBI" id="CHEBI:456216"/>
        <dbReference type="EC" id="2.7.1.56"/>
    </reaction>
</comment>
<dbReference type="EC" id="2.7.1.144" evidence="7"/>
<evidence type="ECO:0000256" key="7">
    <source>
        <dbReference type="PIRNR" id="PIRNR000535"/>
    </source>
</evidence>
<dbReference type="FunFam" id="3.40.1190.20:FF:000001">
    <property type="entry name" value="Phosphofructokinase"/>
    <property type="match status" value="1"/>
</dbReference>
<dbReference type="NCBIfam" id="TIGR03168">
    <property type="entry name" value="1-PFK"/>
    <property type="match status" value="1"/>
</dbReference>
<keyword evidence="2 7" id="KW-0808">Transferase</keyword>
<dbReference type="RefSeq" id="WP_076757173.1">
    <property type="nucleotide sequence ID" value="NZ_FTPL01000001.1"/>
</dbReference>
<dbReference type="PIRSF" id="PIRSF000535">
    <property type="entry name" value="1PFK/6PFK/LacC"/>
    <property type="match status" value="1"/>
</dbReference>
<protein>
    <recommendedName>
        <fullName evidence="7">Tagatose-6-phosphate kinase</fullName>
        <ecNumber evidence="7">2.7.1.144</ecNumber>
    </recommendedName>
</protein>
<dbReference type="GO" id="GO:0009024">
    <property type="term" value="F:tagatose-6-phosphate kinase activity"/>
    <property type="evidence" value="ECO:0007669"/>
    <property type="project" value="UniProtKB-EC"/>
</dbReference>
<evidence type="ECO:0000313" key="11">
    <source>
        <dbReference type="Proteomes" id="UP000187550"/>
    </source>
</evidence>
<dbReference type="CDD" id="cd01164">
    <property type="entry name" value="FruK_PfkB_like"/>
    <property type="match status" value="1"/>
</dbReference>
<evidence type="ECO:0000259" key="9">
    <source>
        <dbReference type="Pfam" id="PF00294"/>
    </source>
</evidence>
<dbReference type="InterPro" id="IPR029056">
    <property type="entry name" value="Ribokinase-like"/>
</dbReference>
<keyword evidence="7" id="KW-0423">Lactose metabolism</keyword>
<comment type="similarity">
    <text evidence="7">Belongs to the carbohydrate kinase PfkB family. LacC subfamily.</text>
</comment>
<dbReference type="STRING" id="550447.SAMN05428946_0948"/>
<dbReference type="NCBIfam" id="TIGR03828">
    <property type="entry name" value="pfkB"/>
    <property type="match status" value="1"/>
</dbReference>
<dbReference type="PANTHER" id="PTHR46566:SF5">
    <property type="entry name" value="1-PHOSPHOFRUCTOKINASE"/>
    <property type="match status" value="1"/>
</dbReference>